<keyword evidence="3" id="KW-1185">Reference proteome</keyword>
<dbReference type="Proteomes" id="UP000001847">
    <property type="component" value="Chromosome I"/>
</dbReference>
<reference evidence="2 3" key="1">
    <citation type="journal article" date="2008" name="PLoS ONE">
        <title>Genome sequence of the saprophyte Leptospira biflexa provides insights into the evolution of Leptospira and the pathogenesis of leptospirosis.</title>
        <authorList>
            <person name="Picardeau M."/>
            <person name="Bulach D.M."/>
            <person name="Bouchier C."/>
            <person name="Zuerner R.L."/>
            <person name="Zidane N."/>
            <person name="Wilson P.J."/>
            <person name="Creno S."/>
            <person name="Kuczek E.S."/>
            <person name="Bommezzadri S."/>
            <person name="Davis J.C."/>
            <person name="McGrath A."/>
            <person name="Johnson M.J."/>
            <person name="Boursaux-Eude C."/>
            <person name="Seemann T."/>
            <person name="Rouy Z."/>
            <person name="Coppel R.L."/>
            <person name="Rood J.I."/>
            <person name="Lajus A."/>
            <person name="Davies J.K."/>
            <person name="Medigue C."/>
            <person name="Adler B."/>
        </authorList>
    </citation>
    <scope>NUCLEOTIDE SEQUENCE [LARGE SCALE GENOMIC DNA]</scope>
    <source>
        <strain evidence="3">Patoc 1 / ATCC 23582 / Paris</strain>
    </source>
</reference>
<feature type="domain" description="FecR protein" evidence="1">
    <location>
        <begin position="65"/>
        <end position="150"/>
    </location>
</feature>
<evidence type="ECO:0000313" key="2">
    <source>
        <dbReference type="EMBL" id="ABZ97110.1"/>
    </source>
</evidence>
<organism evidence="2 3">
    <name type="scientific">Leptospira biflexa serovar Patoc (strain Patoc 1 / ATCC 23582 / Paris)</name>
    <dbReference type="NCBI Taxonomy" id="456481"/>
    <lineage>
        <taxon>Bacteria</taxon>
        <taxon>Pseudomonadati</taxon>
        <taxon>Spirochaetota</taxon>
        <taxon>Spirochaetia</taxon>
        <taxon>Leptospirales</taxon>
        <taxon>Leptospiraceae</taxon>
        <taxon>Leptospira</taxon>
    </lineage>
</organism>
<dbReference type="STRING" id="456481.LEPBI_I0986"/>
<gene>
    <name evidence="2" type="ordered locus">LEPBI_I0986</name>
</gene>
<dbReference type="EMBL" id="CP000786">
    <property type="protein sequence ID" value="ABZ97110.1"/>
    <property type="molecule type" value="Genomic_DNA"/>
</dbReference>
<protein>
    <recommendedName>
        <fullName evidence="1">FecR protein domain-containing protein</fullName>
    </recommendedName>
</protein>
<dbReference type="Gene3D" id="2.60.120.1440">
    <property type="match status" value="1"/>
</dbReference>
<evidence type="ECO:0000313" key="3">
    <source>
        <dbReference type="Proteomes" id="UP000001847"/>
    </source>
</evidence>
<name>B0SMG6_LEPBP</name>
<dbReference type="PANTHER" id="PTHR38731">
    <property type="entry name" value="LIPL45-RELATED LIPOPROTEIN-RELATED"/>
    <property type="match status" value="1"/>
</dbReference>
<dbReference type="HOGENOM" id="CLU_1183862_0_0_12"/>
<evidence type="ECO:0000259" key="1">
    <source>
        <dbReference type="Pfam" id="PF04773"/>
    </source>
</evidence>
<dbReference type="KEGG" id="lbi:LEPBI_I0986"/>
<sequence length="246" mass="27201">MPYKSGMIRLIPFFLFIFTATTVFADEVGVVSFIQGNNYISGPRFKKAKEPVRLGSVLKKGDTITSEDGTCEIQLATQATIRLSKFSSIRIDDLLNPKTKSTTLNLVGGKLFVKAHKPPGGGPSDTELSVVNPSFVAGVRGTEFLVATPNQGGEDEELKDVETGVYVNEGTVAVSPDKKGKQTLVGENEEVVVSGKQLKKQILDEFVKEKMHIFEQFKAIKEENYQRIKEQYEKNDQIMNDYKGQG</sequence>
<proteinExistence type="predicted"/>
<dbReference type="PANTHER" id="PTHR38731:SF1">
    <property type="entry name" value="FECR PROTEIN DOMAIN-CONTAINING PROTEIN"/>
    <property type="match status" value="1"/>
</dbReference>
<dbReference type="InterPro" id="IPR006860">
    <property type="entry name" value="FecR"/>
</dbReference>
<dbReference type="AlphaFoldDB" id="B0SMG6"/>
<dbReference type="Pfam" id="PF04773">
    <property type="entry name" value="FecR"/>
    <property type="match status" value="1"/>
</dbReference>
<accession>B0SMG6</accession>